<protein>
    <submittedName>
        <fullName evidence="9">Divalent cation transporter</fullName>
    </submittedName>
</protein>
<reference evidence="9" key="1">
    <citation type="journal article" date="2014" name="Int. J. Syst. Evol. Microbiol.">
        <title>Complete genome of a new Firmicutes species belonging to the dominant human colonic microbiota ('Ruminococcus bicirculans') reveals two chromosomes and a selective capacity to utilize plant glucans.</title>
        <authorList>
            <consortium name="NISC Comparative Sequencing Program"/>
            <person name="Wegmann U."/>
            <person name="Louis P."/>
            <person name="Goesmann A."/>
            <person name="Henrissat B."/>
            <person name="Duncan S.H."/>
            <person name="Flint H.J."/>
        </authorList>
    </citation>
    <scope>NUCLEOTIDE SEQUENCE</scope>
    <source>
        <strain evidence="9">NBRC 108219</strain>
    </source>
</reference>
<gene>
    <name evidence="9" type="ORF">GCM10007853_17550</name>
</gene>
<evidence type="ECO:0000256" key="2">
    <source>
        <dbReference type="ARBA" id="ARBA00007613"/>
    </source>
</evidence>
<comment type="caution">
    <text evidence="9">The sequence shown here is derived from an EMBL/GenBank/DDBJ whole genome shotgun (WGS) entry which is preliminary data.</text>
</comment>
<dbReference type="InterPro" id="IPR051906">
    <property type="entry name" value="TolC-like"/>
</dbReference>
<dbReference type="RefSeq" id="WP_284389744.1">
    <property type="nucleotide sequence ID" value="NZ_BSNK01000002.1"/>
</dbReference>
<keyword evidence="5" id="KW-0812">Transmembrane</keyword>
<comment type="similarity">
    <text evidence="2">Belongs to the outer membrane factor (OMF) (TC 1.B.17) family.</text>
</comment>
<dbReference type="SUPFAM" id="SSF56954">
    <property type="entry name" value="Outer membrane efflux proteins (OEP)"/>
    <property type="match status" value="1"/>
</dbReference>
<evidence type="ECO:0000256" key="1">
    <source>
        <dbReference type="ARBA" id="ARBA00004442"/>
    </source>
</evidence>
<proteinExistence type="inferred from homology"/>
<evidence type="ECO:0000313" key="10">
    <source>
        <dbReference type="Proteomes" id="UP001161391"/>
    </source>
</evidence>
<name>A0ABQ5V8K3_9PROT</name>
<evidence type="ECO:0000313" key="9">
    <source>
        <dbReference type="EMBL" id="GLQ23881.1"/>
    </source>
</evidence>
<feature type="chain" id="PRO_5045166019" evidence="8">
    <location>
        <begin position="24"/>
        <end position="432"/>
    </location>
</feature>
<keyword evidence="4" id="KW-1134">Transmembrane beta strand</keyword>
<keyword evidence="8" id="KW-0732">Signal</keyword>
<feature type="signal peptide" evidence="8">
    <location>
        <begin position="1"/>
        <end position="23"/>
    </location>
</feature>
<dbReference type="Gene3D" id="1.20.1600.10">
    <property type="entry name" value="Outer membrane efflux proteins (OEP)"/>
    <property type="match status" value="1"/>
</dbReference>
<dbReference type="PANTHER" id="PTHR30026:SF21">
    <property type="entry name" value="SLR1270 PROTEIN"/>
    <property type="match status" value="1"/>
</dbReference>
<dbReference type="PANTHER" id="PTHR30026">
    <property type="entry name" value="OUTER MEMBRANE PROTEIN TOLC"/>
    <property type="match status" value="1"/>
</dbReference>
<keyword evidence="6" id="KW-0472">Membrane</keyword>
<evidence type="ECO:0000256" key="8">
    <source>
        <dbReference type="SAM" id="SignalP"/>
    </source>
</evidence>
<evidence type="ECO:0000256" key="6">
    <source>
        <dbReference type="ARBA" id="ARBA00023136"/>
    </source>
</evidence>
<keyword evidence="7" id="KW-0998">Cell outer membrane</keyword>
<accession>A0ABQ5V8K3</accession>
<evidence type="ECO:0000256" key="4">
    <source>
        <dbReference type="ARBA" id="ARBA00022452"/>
    </source>
</evidence>
<organism evidence="9 10">
    <name type="scientific">Algimonas ampicilliniresistens</name>
    <dbReference type="NCBI Taxonomy" id="1298735"/>
    <lineage>
        <taxon>Bacteria</taxon>
        <taxon>Pseudomonadati</taxon>
        <taxon>Pseudomonadota</taxon>
        <taxon>Alphaproteobacteria</taxon>
        <taxon>Maricaulales</taxon>
        <taxon>Robiginitomaculaceae</taxon>
        <taxon>Algimonas</taxon>
    </lineage>
</organism>
<dbReference type="Pfam" id="PF02321">
    <property type="entry name" value="OEP"/>
    <property type="match status" value="2"/>
</dbReference>
<dbReference type="InterPro" id="IPR003423">
    <property type="entry name" value="OMP_efflux"/>
</dbReference>
<sequence length="432" mass="45830">MSKFRMGAACVLLAVASPGLALASICDATPTQRPPTNILANQPLTLQQALTEVRAASPAVRQMVMEARALTAEADQAGRRLNPSIGFEIENFAGSGALSGFDQNESTISLEQTIELGGKRRKRQQAAQANRSLGLAECEVILRDAMLATALTYYELVAAQELSQLAEDAANLAHSLANTVEKRVDAGAAAPPELSRATADAASLQAAAVAAHARVEILKYDLASLWGSASPAFAAPTAGFPPMNGQLINQANASDHPLTAFAQAAEEAREAERVSRLADGLPDVTVNAGFRRFEESNDNAFVLGFSVPLPIFDRNRDAARASEFRRDAARINAVAIDARLRLRESAARQRVVAAIDRLRVFETDALPAAREAYDASVAGYTAGRFDLTTTLNARQGLIEAETGRIEALRDLAAATAQLQSLIGLPPFQGATQ</sequence>
<keyword evidence="10" id="KW-1185">Reference proteome</keyword>
<reference evidence="9" key="2">
    <citation type="submission" date="2023-01" db="EMBL/GenBank/DDBJ databases">
        <title>Draft genome sequence of Algimonas ampicilliniresistens strain NBRC 108219.</title>
        <authorList>
            <person name="Sun Q."/>
            <person name="Mori K."/>
        </authorList>
    </citation>
    <scope>NUCLEOTIDE SEQUENCE</scope>
    <source>
        <strain evidence="9">NBRC 108219</strain>
    </source>
</reference>
<keyword evidence="3" id="KW-0813">Transport</keyword>
<dbReference type="Proteomes" id="UP001161391">
    <property type="component" value="Unassembled WGS sequence"/>
</dbReference>
<evidence type="ECO:0000256" key="7">
    <source>
        <dbReference type="ARBA" id="ARBA00023237"/>
    </source>
</evidence>
<comment type="subcellular location">
    <subcellularLocation>
        <location evidence="1">Cell outer membrane</location>
    </subcellularLocation>
</comment>
<dbReference type="EMBL" id="BSNK01000002">
    <property type="protein sequence ID" value="GLQ23881.1"/>
    <property type="molecule type" value="Genomic_DNA"/>
</dbReference>
<evidence type="ECO:0000256" key="5">
    <source>
        <dbReference type="ARBA" id="ARBA00022692"/>
    </source>
</evidence>
<evidence type="ECO:0000256" key="3">
    <source>
        <dbReference type="ARBA" id="ARBA00022448"/>
    </source>
</evidence>